<feature type="region of interest" description="Disordered" evidence="3">
    <location>
        <begin position="690"/>
        <end position="717"/>
    </location>
</feature>
<proteinExistence type="predicted"/>
<evidence type="ECO:0000313" key="5">
    <source>
        <dbReference type="EMBL" id="AIN97132.1"/>
    </source>
</evidence>
<keyword evidence="1" id="KW-0479">Metal-binding</keyword>
<dbReference type="InterPro" id="IPR002073">
    <property type="entry name" value="PDEase_catalytic_dom"/>
</dbReference>
<dbReference type="InterPro" id="IPR036971">
    <property type="entry name" value="PDEase_catalytic_dom_sf"/>
</dbReference>
<feature type="compositionally biased region" description="Low complexity" evidence="3">
    <location>
        <begin position="408"/>
        <end position="424"/>
    </location>
</feature>
<dbReference type="Proteomes" id="UP000063063">
    <property type="component" value="Chromosome 17"/>
</dbReference>
<feature type="domain" description="PDEase" evidence="4">
    <location>
        <begin position="999"/>
        <end position="1249"/>
    </location>
</feature>
<dbReference type="GO" id="GO:0004114">
    <property type="term" value="F:3',5'-cyclic-nucleotide phosphodiesterase activity"/>
    <property type="evidence" value="ECO:0007669"/>
    <property type="project" value="InterPro"/>
</dbReference>
<keyword evidence="2" id="KW-0378">Hydrolase</keyword>
<dbReference type="SUPFAM" id="SSF109604">
    <property type="entry name" value="HD-domain/PDEase-like"/>
    <property type="match status" value="1"/>
</dbReference>
<dbReference type="GO" id="GO:0046872">
    <property type="term" value="F:metal ion binding"/>
    <property type="evidence" value="ECO:0007669"/>
    <property type="project" value="UniProtKB-KW"/>
</dbReference>
<dbReference type="Gene3D" id="1.10.1300.10">
    <property type="entry name" value="3'5'-cyclic nucleotide phosphodiesterase, catalytic domain"/>
    <property type="match status" value="1"/>
</dbReference>
<gene>
    <name evidence="5" type="ORF">LPMP_170940</name>
</gene>
<dbReference type="RefSeq" id="XP_010697785.1">
    <property type="nucleotide sequence ID" value="XM_010699483.1"/>
</dbReference>
<evidence type="ECO:0000259" key="4">
    <source>
        <dbReference type="PROSITE" id="PS51845"/>
    </source>
</evidence>
<dbReference type="eggNOG" id="KOG3688">
    <property type="taxonomic scope" value="Eukaryota"/>
</dbReference>
<dbReference type="GO" id="GO:0007165">
    <property type="term" value="P:signal transduction"/>
    <property type="evidence" value="ECO:0007669"/>
    <property type="project" value="InterPro"/>
</dbReference>
<dbReference type="VEuPathDB" id="TriTrypDB:LPAL13_170015500"/>
<keyword evidence="6" id="KW-1185">Reference proteome</keyword>
<feature type="region of interest" description="Disordered" evidence="3">
    <location>
        <begin position="1"/>
        <end position="35"/>
    </location>
</feature>
<dbReference type="EMBL" id="CP009386">
    <property type="protein sequence ID" value="AIN97132.1"/>
    <property type="molecule type" value="Genomic_DNA"/>
</dbReference>
<accession>A0A088RM90</accession>
<reference evidence="5 6" key="1">
    <citation type="journal article" date="2015" name="Sci. Rep.">
        <title>The genome of Leishmania panamensis: insights into genomics of the L. (Viannia) subgenus.</title>
        <authorList>
            <person name="Llanes A."/>
            <person name="Restrepo C.M."/>
            <person name="Vecchio G.D."/>
            <person name="Anguizola F.J."/>
            <person name="Lleonart R."/>
        </authorList>
    </citation>
    <scope>NUCLEOTIDE SEQUENCE [LARGE SCALE GENOMIC DNA]</scope>
    <source>
        <strain evidence="5 6">MHOM/PA/94/PSC-1</strain>
    </source>
</reference>
<evidence type="ECO:0000256" key="3">
    <source>
        <dbReference type="SAM" id="MobiDB-lite"/>
    </source>
</evidence>
<organism evidence="5 6">
    <name type="scientific">Leishmania panamensis</name>
    <dbReference type="NCBI Taxonomy" id="5679"/>
    <lineage>
        <taxon>Eukaryota</taxon>
        <taxon>Discoba</taxon>
        <taxon>Euglenozoa</taxon>
        <taxon>Kinetoplastea</taxon>
        <taxon>Metakinetoplastina</taxon>
        <taxon>Trypanosomatida</taxon>
        <taxon>Trypanosomatidae</taxon>
        <taxon>Leishmaniinae</taxon>
        <taxon>Leishmania</taxon>
        <taxon>Leishmania guyanensis species complex</taxon>
    </lineage>
</organism>
<feature type="region of interest" description="Disordered" evidence="3">
    <location>
        <begin position="641"/>
        <end position="660"/>
    </location>
</feature>
<dbReference type="GeneID" id="22573837"/>
<feature type="region of interest" description="Disordered" evidence="3">
    <location>
        <begin position="780"/>
        <end position="826"/>
    </location>
</feature>
<dbReference type="Pfam" id="PF00233">
    <property type="entry name" value="PDEase_I"/>
    <property type="match status" value="1"/>
</dbReference>
<dbReference type="OrthoDB" id="546632at2759"/>
<feature type="region of interest" description="Disordered" evidence="3">
    <location>
        <begin position="517"/>
        <end position="552"/>
    </location>
</feature>
<sequence>MLPTIPKRGRAPKPFDAGPAIPTPGRPDRETGEAGGRALSVELASPLGATGVFASKSLHGRGHLLHLGTFSSIGFADAVTTQDHPVPTSAGEAVRVGRDGGQPQCSLRPTVMDMLATGPTAAGVLPLPSEATSLQAADLVTGTPMISSVPTSNQSTPVADTRSVQLLQQLQQLLQSGVPTAMLQQWVSGQLLQATAPAASTRPAAAVVVVSPPSAGRLSPTALSAAALGQPLSPGVPSGSRPPRRPASAVSFSLFANQLSHTQQQRQQLSPQHGTPLDSANVAVQPSSAAPTVGSLCTANSGSVPSALTSAVDGGEVTLAPAMCSATSVAAVVLSEPEIGAPLSGASLPCSAGSAMLPPLESVPSSADDPLASGAGNDVDLAAAHHRGAGGSLLKASHPHPQHSQWRSFRNQSSSGVRSSSATSLGGKRPATVSGTGANISAPTIILHSKSPSPAGTPRHCRIASALHSATKAAIHATTSQLVAQNQQKNISLLLGERFSRHPENFVRRVTTRLPVVDSGSPGTPALSEATSGAALSARRSHPGSDSNTDDDICSLSTATTALERLNGSAGLLVAPQTRSPSVASVPLRVAERSVMAAVEFPSRCLPLISVATEASGGSPTSKFFTSCSPRSITSPALLTAATEHPGNGSSEGSFLQDHHSVSDDRGALSIAPCDGNDVATSAQALFSASVESAPAHQRSNNIPPEKPTDGEAGGPLKLSLHQRRLSSSLSGLMSGRTPTVAIEAAAEAASGDAAERVAAAEVPDVVFLIEIDTEATSASCTPAREATPHNTSSLFSGGDSGHLAHSWGGTATHAGERPQHPHRGSISTLPAVSASATSLAWVQPSPNSSSPAAALATSLSQFAPSPSAAARCTHQASVTPWQTTSFVSTTSSHLGCGGATGGHGPSVAFNVTHCDSLSLHDEIPSLGSGPTAGVSSLGEGMNGNRRGRSSVLHLSRSSMNGGVDPMEGVMASFILDDINGAPRRSGPRFLRSFCRHTPVRATESVAHAALEGLGVPFIEGIDHASVPTNVLAVMNAYGFTDRRAFYVAICLNVFLRYEFVQRFGWNVQKLKKFLEVAATYFRDGNPFHNPVHAVDVVMAAHQWLSEGSTGAALSDDEAMTFLLTAMVQQIAHTGADNRLLGQLKHPYAMLCSYASPQQGATVALVMALLSRPELHFFPDPCLATAHTTGIGGAADPAVVQEWTNSRELQMYDMLADLIMATDERNHATLRHNIMRMGEENARLHGCMCASTHADRSYSILSRSLFRSTSQADATTQLQYPSPQGNFCLNCCAYITDVHVPDLLKAVLHFIDFAYLFRPYQVYLCGSIAYMAELYRQSEREYALLQRLQEQQLLRALTRRASGESLGETVPQQPSGAQSPGAPFSAPTTDAYTPAVTFATALLAEQQPWRQGVAQASTMTSLQRSSDEVTVAADTPPPSCRATVVTLPSEMTASHHAVSPSPLTLQVTRAPQDEGAAASNTLDRATRAQPLKGLGRDIVLISMEDLCLPFLEQLAPYMPEAWVAASYQNHQRLMKSLPTPEKFDEVVNRFLDFGVATEAELLEEDTKKEGEIEDEEADSLAAKCPFTLPWRLLRPVRPIAAEWTADKDGVMRRVVREIMRGPTQLLKESDDI</sequence>
<dbReference type="PROSITE" id="PS51845">
    <property type="entry name" value="PDEASE_I_2"/>
    <property type="match status" value="1"/>
</dbReference>
<dbReference type="VEuPathDB" id="TriTrypDB:LPMP_170940"/>
<dbReference type="KEGG" id="lpan:LPMP_170940"/>
<dbReference type="PANTHER" id="PTHR11347">
    <property type="entry name" value="CYCLIC NUCLEOTIDE PHOSPHODIESTERASE"/>
    <property type="match status" value="1"/>
</dbReference>
<evidence type="ECO:0000313" key="6">
    <source>
        <dbReference type="Proteomes" id="UP000063063"/>
    </source>
</evidence>
<evidence type="ECO:0000256" key="1">
    <source>
        <dbReference type="ARBA" id="ARBA00022723"/>
    </source>
</evidence>
<name>A0A088RM90_LEIPA</name>
<feature type="region of interest" description="Disordered" evidence="3">
    <location>
        <begin position="391"/>
        <end position="438"/>
    </location>
</feature>
<protein>
    <submittedName>
        <fullName evidence="5">Cyclic nucleotide phosphodiesterase, putative</fullName>
    </submittedName>
</protein>
<evidence type="ECO:0000256" key="2">
    <source>
        <dbReference type="ARBA" id="ARBA00022801"/>
    </source>
</evidence>
<feature type="region of interest" description="Disordered" evidence="3">
    <location>
        <begin position="1364"/>
        <end position="1386"/>
    </location>
</feature>